<sequence length="133" mass="15459">MFCREVNLASFDFGGMLTPRLFLGTFHKHTSFGAVYMLAIRPHHHGPPTMQHYVSFRRKIVIRITQCSRSCRLGGHNVRLKEMAEGRCIDACMHPLLRMSQIWTLMKLNQSLNRGRLLPESVHFRRQPRVTDA</sequence>
<proteinExistence type="predicted"/>
<dbReference type="KEGG" id="ccp:CHC_T00006724001"/>
<evidence type="ECO:0000313" key="1">
    <source>
        <dbReference type="EMBL" id="CDF39012.1"/>
    </source>
</evidence>
<evidence type="ECO:0000313" key="2">
    <source>
        <dbReference type="Proteomes" id="UP000012073"/>
    </source>
</evidence>
<gene>
    <name evidence="1" type="ORF">CHC_T00006724001</name>
</gene>
<dbReference type="RefSeq" id="XP_005718917.1">
    <property type="nucleotide sequence ID" value="XM_005718860.1"/>
</dbReference>
<reference evidence="2" key="1">
    <citation type="journal article" date="2013" name="Proc. Natl. Acad. Sci. U.S.A.">
        <title>Genome structure and metabolic features in the red seaweed Chondrus crispus shed light on evolution of the Archaeplastida.</title>
        <authorList>
            <person name="Collen J."/>
            <person name="Porcel B."/>
            <person name="Carre W."/>
            <person name="Ball S.G."/>
            <person name="Chaparro C."/>
            <person name="Tonon T."/>
            <person name="Barbeyron T."/>
            <person name="Michel G."/>
            <person name="Noel B."/>
            <person name="Valentin K."/>
            <person name="Elias M."/>
            <person name="Artiguenave F."/>
            <person name="Arun A."/>
            <person name="Aury J.M."/>
            <person name="Barbosa-Neto J.F."/>
            <person name="Bothwell J.H."/>
            <person name="Bouget F.Y."/>
            <person name="Brillet L."/>
            <person name="Cabello-Hurtado F."/>
            <person name="Capella-Gutierrez S."/>
            <person name="Charrier B."/>
            <person name="Cladiere L."/>
            <person name="Cock J.M."/>
            <person name="Coelho S.M."/>
            <person name="Colleoni C."/>
            <person name="Czjzek M."/>
            <person name="Da Silva C."/>
            <person name="Delage L."/>
            <person name="Denoeud F."/>
            <person name="Deschamps P."/>
            <person name="Dittami S.M."/>
            <person name="Gabaldon T."/>
            <person name="Gachon C.M."/>
            <person name="Groisillier A."/>
            <person name="Herve C."/>
            <person name="Jabbari K."/>
            <person name="Katinka M."/>
            <person name="Kloareg B."/>
            <person name="Kowalczyk N."/>
            <person name="Labadie K."/>
            <person name="Leblanc C."/>
            <person name="Lopez P.J."/>
            <person name="McLachlan D.H."/>
            <person name="Meslet-Cladiere L."/>
            <person name="Moustafa A."/>
            <person name="Nehr Z."/>
            <person name="Nyvall Collen P."/>
            <person name="Panaud O."/>
            <person name="Partensky F."/>
            <person name="Poulain J."/>
            <person name="Rensing S.A."/>
            <person name="Rousvoal S."/>
            <person name="Samson G."/>
            <person name="Symeonidi A."/>
            <person name="Weissenbach J."/>
            <person name="Zambounis A."/>
            <person name="Wincker P."/>
            <person name="Boyen C."/>
        </authorList>
    </citation>
    <scope>NUCLEOTIDE SEQUENCE [LARGE SCALE GENOMIC DNA]</scope>
    <source>
        <strain evidence="2">cv. Stackhouse</strain>
    </source>
</reference>
<organism evidence="1 2">
    <name type="scientific">Chondrus crispus</name>
    <name type="common">Carrageen Irish moss</name>
    <name type="synonym">Polymorpha crispa</name>
    <dbReference type="NCBI Taxonomy" id="2769"/>
    <lineage>
        <taxon>Eukaryota</taxon>
        <taxon>Rhodophyta</taxon>
        <taxon>Florideophyceae</taxon>
        <taxon>Rhodymeniophycidae</taxon>
        <taxon>Gigartinales</taxon>
        <taxon>Gigartinaceae</taxon>
        <taxon>Chondrus</taxon>
    </lineage>
</organism>
<dbReference type="GeneID" id="17326630"/>
<keyword evidence="2" id="KW-1185">Reference proteome</keyword>
<dbReference type="Gramene" id="CDF39012">
    <property type="protein sequence ID" value="CDF39012"/>
    <property type="gene ID" value="CHC_T00006724001"/>
</dbReference>
<name>R7QKI2_CHOCR</name>
<accession>R7QKI2</accession>
<dbReference type="AlphaFoldDB" id="R7QKI2"/>
<dbReference type="EMBL" id="HG001983">
    <property type="protein sequence ID" value="CDF39012.1"/>
    <property type="molecule type" value="Genomic_DNA"/>
</dbReference>
<protein>
    <submittedName>
        <fullName evidence="1">Uncharacterized protein</fullName>
    </submittedName>
</protein>
<dbReference type="Proteomes" id="UP000012073">
    <property type="component" value="Unassembled WGS sequence"/>
</dbReference>